<keyword evidence="3" id="KW-1003">Cell membrane</keyword>
<feature type="transmembrane region" description="Helical" evidence="7">
    <location>
        <begin position="308"/>
        <end position="332"/>
    </location>
</feature>
<evidence type="ECO:0000256" key="3">
    <source>
        <dbReference type="ARBA" id="ARBA00022475"/>
    </source>
</evidence>
<dbReference type="AlphaFoldDB" id="A0A1T4LEX2"/>
<dbReference type="Proteomes" id="UP000243297">
    <property type="component" value="Unassembled WGS sequence"/>
</dbReference>
<evidence type="ECO:0000313" key="9">
    <source>
        <dbReference type="EMBL" id="SJZ53223.1"/>
    </source>
</evidence>
<dbReference type="EMBL" id="FUWY01000002">
    <property type="protein sequence ID" value="SJZ53223.1"/>
    <property type="molecule type" value="Genomic_DNA"/>
</dbReference>
<dbReference type="GO" id="GO:0009246">
    <property type="term" value="P:enterobacterial common antigen biosynthetic process"/>
    <property type="evidence" value="ECO:0007669"/>
    <property type="project" value="TreeGrafter"/>
</dbReference>
<keyword evidence="10" id="KW-1185">Reference proteome</keyword>
<feature type="transmembrane region" description="Helical" evidence="7">
    <location>
        <begin position="113"/>
        <end position="141"/>
    </location>
</feature>
<dbReference type="RefSeq" id="WP_200804753.1">
    <property type="nucleotide sequence ID" value="NZ_FUWY01000002.1"/>
</dbReference>
<sequence length="405" mass="47598">MMEEYKELQNYKIIDYVKYIAAIMIVCIHCTQLFPIDILDFFFRQIICRVAVPFFFISSAYFFRKGYNKDQKYLGKYLKKSIYSYLLWSIIFLPIGLNWIQQNLTISEELMPIAFLVGLFHTGTYYHLWYIPAMIFSLFAITKLLKYFGYKTIIIVCFGFFLFGSIETYYGFLQNGWFKDFFDLLISFMFTTRSGLFYGLIFVTLGFYIVDHQEDLRRNIKGMRIATIVCALLLIIEGFAIYNVPGLDMNFLIMLVPFSFVSFITLLSCPIAIKNDTRRVRELSKYIYFIHPVCIVIIEEIGKAFDLPILASGIVSLVFILILSHMLSSFIIVLHQVYLKRKTIFFSLIIGMLFTSITASYFYEQIPSSFVVKFEWTSCICFFLSFTSCYLLTLRKIRKQGRLNF</sequence>
<evidence type="ECO:0000256" key="4">
    <source>
        <dbReference type="ARBA" id="ARBA00022692"/>
    </source>
</evidence>
<comment type="subcellular location">
    <subcellularLocation>
        <location evidence="1">Cell membrane</location>
        <topology evidence="1">Multi-pass membrane protein</topology>
    </subcellularLocation>
</comment>
<dbReference type="PANTHER" id="PTHR40074">
    <property type="entry name" value="O-ACETYLTRANSFERASE WECH"/>
    <property type="match status" value="1"/>
</dbReference>
<organism evidence="9 10">
    <name type="scientific">Anaerorhabdus furcosa</name>
    <dbReference type="NCBI Taxonomy" id="118967"/>
    <lineage>
        <taxon>Bacteria</taxon>
        <taxon>Bacillati</taxon>
        <taxon>Bacillota</taxon>
        <taxon>Erysipelotrichia</taxon>
        <taxon>Erysipelotrichales</taxon>
        <taxon>Erysipelotrichaceae</taxon>
        <taxon>Anaerorhabdus</taxon>
    </lineage>
</organism>
<evidence type="ECO:0000256" key="2">
    <source>
        <dbReference type="ARBA" id="ARBA00007400"/>
    </source>
</evidence>
<keyword evidence="9" id="KW-0012">Acyltransferase</keyword>
<feature type="transmembrane region" description="Helical" evidence="7">
    <location>
        <begin position="251"/>
        <end position="273"/>
    </location>
</feature>
<dbReference type="STRING" id="118967.SAMN02745191_0856"/>
<proteinExistence type="inferred from homology"/>
<gene>
    <name evidence="9" type="ORF">SAMN02745191_0856</name>
</gene>
<comment type="similarity">
    <text evidence="2">Belongs to the acyltransferase 3 family.</text>
</comment>
<keyword evidence="6 7" id="KW-0472">Membrane</keyword>
<accession>A0A1T4LEX2</accession>
<evidence type="ECO:0000256" key="5">
    <source>
        <dbReference type="ARBA" id="ARBA00022989"/>
    </source>
</evidence>
<feature type="transmembrane region" description="Helical" evidence="7">
    <location>
        <begin position="83"/>
        <end position="101"/>
    </location>
</feature>
<keyword evidence="9" id="KW-0808">Transferase</keyword>
<evidence type="ECO:0000256" key="6">
    <source>
        <dbReference type="ARBA" id="ARBA00023136"/>
    </source>
</evidence>
<feature type="transmembrane region" description="Helical" evidence="7">
    <location>
        <begin position="344"/>
        <end position="363"/>
    </location>
</feature>
<name>A0A1T4LEX2_9FIRM</name>
<feature type="domain" description="Acyltransferase 3" evidence="8">
    <location>
        <begin position="13"/>
        <end position="324"/>
    </location>
</feature>
<evidence type="ECO:0000259" key="8">
    <source>
        <dbReference type="Pfam" id="PF01757"/>
    </source>
</evidence>
<dbReference type="InterPro" id="IPR002656">
    <property type="entry name" value="Acyl_transf_3_dom"/>
</dbReference>
<dbReference type="GO" id="GO:0016413">
    <property type="term" value="F:O-acetyltransferase activity"/>
    <property type="evidence" value="ECO:0007669"/>
    <property type="project" value="TreeGrafter"/>
</dbReference>
<reference evidence="10" key="1">
    <citation type="submission" date="2017-02" db="EMBL/GenBank/DDBJ databases">
        <authorList>
            <person name="Varghese N."/>
            <person name="Submissions S."/>
        </authorList>
    </citation>
    <scope>NUCLEOTIDE SEQUENCE [LARGE SCALE GENOMIC DNA]</scope>
    <source>
        <strain evidence="10">ATCC 25662</strain>
    </source>
</reference>
<feature type="transmembrane region" description="Helical" evidence="7">
    <location>
        <begin position="375"/>
        <end position="394"/>
    </location>
</feature>
<protein>
    <submittedName>
        <fullName evidence="9">Surface polysaccharide O-acyltransferase, integral membrane enzyme</fullName>
    </submittedName>
</protein>
<dbReference type="Pfam" id="PF01757">
    <property type="entry name" value="Acyl_transf_3"/>
    <property type="match status" value="1"/>
</dbReference>
<feature type="transmembrane region" description="Helical" evidence="7">
    <location>
        <begin position="285"/>
        <end position="302"/>
    </location>
</feature>
<feature type="transmembrane region" description="Helical" evidence="7">
    <location>
        <begin position="153"/>
        <end position="172"/>
    </location>
</feature>
<feature type="transmembrane region" description="Helical" evidence="7">
    <location>
        <begin position="42"/>
        <end position="63"/>
    </location>
</feature>
<dbReference type="PANTHER" id="PTHR40074:SF2">
    <property type="entry name" value="O-ACETYLTRANSFERASE WECH"/>
    <property type="match status" value="1"/>
</dbReference>
<evidence type="ECO:0000313" key="10">
    <source>
        <dbReference type="Proteomes" id="UP000243297"/>
    </source>
</evidence>
<evidence type="ECO:0000256" key="1">
    <source>
        <dbReference type="ARBA" id="ARBA00004651"/>
    </source>
</evidence>
<feature type="transmembrane region" description="Helical" evidence="7">
    <location>
        <begin position="222"/>
        <end position="245"/>
    </location>
</feature>
<dbReference type="GO" id="GO:0005886">
    <property type="term" value="C:plasma membrane"/>
    <property type="evidence" value="ECO:0007669"/>
    <property type="project" value="UniProtKB-SubCell"/>
</dbReference>
<keyword evidence="4 7" id="KW-0812">Transmembrane</keyword>
<evidence type="ECO:0000256" key="7">
    <source>
        <dbReference type="SAM" id="Phobius"/>
    </source>
</evidence>
<feature type="transmembrane region" description="Helical" evidence="7">
    <location>
        <begin position="184"/>
        <end position="210"/>
    </location>
</feature>
<feature type="transmembrane region" description="Helical" evidence="7">
    <location>
        <begin position="16"/>
        <end position="36"/>
    </location>
</feature>
<keyword evidence="5 7" id="KW-1133">Transmembrane helix</keyword>